<keyword evidence="2" id="KW-1185">Reference proteome</keyword>
<accession>A0A915LBP4</accession>
<dbReference type="AlphaFoldDB" id="A0A915LBP4"/>
<organism evidence="2 3">
    <name type="scientific">Meloidogyne javanica</name>
    <name type="common">Root-knot nematode worm</name>
    <dbReference type="NCBI Taxonomy" id="6303"/>
    <lineage>
        <taxon>Eukaryota</taxon>
        <taxon>Metazoa</taxon>
        <taxon>Ecdysozoa</taxon>
        <taxon>Nematoda</taxon>
        <taxon>Chromadorea</taxon>
        <taxon>Rhabditida</taxon>
        <taxon>Tylenchina</taxon>
        <taxon>Tylenchomorpha</taxon>
        <taxon>Tylenchoidea</taxon>
        <taxon>Meloidogynidae</taxon>
        <taxon>Meloidogyninae</taxon>
        <taxon>Meloidogyne</taxon>
        <taxon>Meloidogyne incognita group</taxon>
    </lineage>
</organism>
<evidence type="ECO:0000313" key="2">
    <source>
        <dbReference type="Proteomes" id="UP000887561"/>
    </source>
</evidence>
<feature type="region of interest" description="Disordered" evidence="1">
    <location>
        <begin position="1"/>
        <end position="20"/>
    </location>
</feature>
<protein>
    <submittedName>
        <fullName evidence="3">Uncharacterized protein</fullName>
    </submittedName>
</protein>
<dbReference type="WBParaSite" id="scaffold10180_cov224.g14575">
    <property type="protein sequence ID" value="scaffold10180_cov224.g14575"/>
    <property type="gene ID" value="scaffold10180_cov224.g14575"/>
</dbReference>
<name>A0A915LBP4_MELJA</name>
<dbReference type="Proteomes" id="UP000887561">
    <property type="component" value="Unplaced"/>
</dbReference>
<evidence type="ECO:0000313" key="3">
    <source>
        <dbReference type="WBParaSite" id="scaffold10180_cov224.g14575"/>
    </source>
</evidence>
<proteinExistence type="predicted"/>
<sequence>MPQTSAGLALKRTSSESDMVMSPKRIKPLTPIVDKVSKKMPQTSTGHKAFYLLHPRAFFWRTQRFTLKRTSSASDVHTISPKRIKLLTRIVDKEFVDGTPDKFLEEAGLFRDSSPREAASKLWLYSYSVDESRCLSKETYDTYMDEVIQFIKTFKTFKNFNFEYIEKMDKPSSSGQKSQHQILEERAQRFDTKRTHSGIGDTSSKRIRIEEPIIEEEFRVYNPDDFVSDAHFYRNSSPPNLIQASSKLWLGAVYSVKILFLKLHIKLPSHNSLKVFCIFALNSSGIADASGMIDKWKLAEDMHSYTYGDKFFTLTTFDTNMQKILEFIQTFQEIDVMDVRRNLRKFLMNPIGFTLKRLNYPIDAKIGGETYSYNIVAQIREKLKSSTTANEDIEEGKEKQPAREIQEGEKILTKKDEEEAKEKRAARFGLTDEKRKTTDEGSKMLKRAERFGLPLPLKRGGAPSESEQSEILVINLFG</sequence>
<evidence type="ECO:0000256" key="1">
    <source>
        <dbReference type="SAM" id="MobiDB-lite"/>
    </source>
</evidence>
<feature type="region of interest" description="Disordered" evidence="1">
    <location>
        <begin position="412"/>
        <end position="447"/>
    </location>
</feature>
<reference evidence="3" key="1">
    <citation type="submission" date="2022-11" db="UniProtKB">
        <authorList>
            <consortium name="WormBaseParasite"/>
        </authorList>
    </citation>
    <scope>IDENTIFICATION</scope>
</reference>